<dbReference type="AlphaFoldDB" id="A0AB35U3I5"/>
<name>A0AB35U3I5_9FIRM</name>
<evidence type="ECO:0000256" key="3">
    <source>
        <dbReference type="ARBA" id="ARBA00022692"/>
    </source>
</evidence>
<feature type="transmembrane region" description="Helical" evidence="6">
    <location>
        <begin position="466"/>
        <end position="488"/>
    </location>
</feature>
<feature type="transmembrane region" description="Helical" evidence="6">
    <location>
        <begin position="48"/>
        <end position="72"/>
    </location>
</feature>
<dbReference type="RefSeq" id="WP_370596291.1">
    <property type="nucleotide sequence ID" value="NZ_JALBUR010000020.1"/>
</dbReference>
<keyword evidence="4 6" id="KW-1133">Transmembrane helix</keyword>
<feature type="transmembrane region" description="Helical" evidence="6">
    <location>
        <begin position="240"/>
        <end position="262"/>
    </location>
</feature>
<dbReference type="InterPro" id="IPR050833">
    <property type="entry name" value="Poly_Biosynth_Transport"/>
</dbReference>
<accession>A0AB35U3I5</accession>
<dbReference type="InterPro" id="IPR002797">
    <property type="entry name" value="Polysacc_synth"/>
</dbReference>
<feature type="transmembrane region" description="Helical" evidence="6">
    <location>
        <begin position="188"/>
        <end position="207"/>
    </location>
</feature>
<evidence type="ECO:0000256" key="4">
    <source>
        <dbReference type="ARBA" id="ARBA00022989"/>
    </source>
</evidence>
<reference evidence="7 8" key="1">
    <citation type="submission" date="2022-03" db="EMBL/GenBank/DDBJ databases">
        <title>Novel taxa within the pig intestine.</title>
        <authorList>
            <person name="Wylensek D."/>
            <person name="Bishof K."/>
            <person name="Afrizal A."/>
            <person name="Clavel T."/>
        </authorList>
    </citation>
    <scope>NUCLEOTIDE SEQUENCE [LARGE SCALE GENOMIC DNA]</scope>
    <source>
        <strain evidence="7 8">CLA-KB-P133</strain>
    </source>
</reference>
<proteinExistence type="predicted"/>
<protein>
    <submittedName>
        <fullName evidence="7">Oligosaccharide flippase family protein</fullName>
    </submittedName>
</protein>
<feature type="transmembrane region" description="Helical" evidence="6">
    <location>
        <begin position="439"/>
        <end position="460"/>
    </location>
</feature>
<comment type="caution">
    <text evidence="7">The sequence shown here is derived from an EMBL/GenBank/DDBJ whole genome shotgun (WGS) entry which is preliminary data.</text>
</comment>
<feature type="transmembrane region" description="Helical" evidence="6">
    <location>
        <begin position="124"/>
        <end position="144"/>
    </location>
</feature>
<feature type="transmembrane region" description="Helical" evidence="6">
    <location>
        <begin position="165"/>
        <end position="182"/>
    </location>
</feature>
<feature type="transmembrane region" description="Helical" evidence="6">
    <location>
        <begin position="404"/>
        <end position="427"/>
    </location>
</feature>
<feature type="transmembrane region" description="Helical" evidence="6">
    <location>
        <begin position="309"/>
        <end position="328"/>
    </location>
</feature>
<organism evidence="7 8">
    <name type="scientific">Grylomicrobium aquisgranensis</name>
    <dbReference type="NCBI Taxonomy" id="2926318"/>
    <lineage>
        <taxon>Bacteria</taxon>
        <taxon>Bacillati</taxon>
        <taxon>Bacillota</taxon>
        <taxon>Erysipelotrichia</taxon>
        <taxon>Erysipelotrichales</taxon>
        <taxon>Erysipelotrichaceae</taxon>
        <taxon>Grylomicrobium</taxon>
    </lineage>
</organism>
<sequence length="507" mass="57638">MKIERKKNAARNVAFGIILRVYNMILPFIMRTVMIYTLGVEYLGLNSLFTSILQVLNLAELGVGSAMVFSMYKPIAEDDKDQINALIKLYRYYYRIIGAVVLVAGLVILPFIPKLISGDVPADINVYVLYFLNLLATVFTYWLFAYRNSILNAYQRTDVISKITLITNTIQYGIQIAVLYLLKNYYLYVIAILATQILNNILTAIISKKMYPEYDPKGDLPKEEIRSINQRVKDVFTSKVGGTILNSADTIVISAFLGLRALAIYQNYYYIMSAVMAIFSIFFSSLTAGIGNSLITESKEKNYKDYRKVTLMTFIGMAICMSEMLSLYQPFMKIWVGEKLMLGFPMVVLFCVYFFCVEYVMLASAYKDAAGIWHEDRFRPLISGLANLAMNIAMVHFWGLYGIIISTILSSGLISAPWITHNLFSLIFKGKFKNYLPKLIYETVMVILTMVISFIIGNFIPASNIALLLVRAVVVLIVSSAVIFLMTYKMPEFQSLKQMARSFIKRR</sequence>
<dbReference type="Pfam" id="PF01943">
    <property type="entry name" value="Polysacc_synt"/>
    <property type="match status" value="1"/>
</dbReference>
<dbReference type="GO" id="GO:0005886">
    <property type="term" value="C:plasma membrane"/>
    <property type="evidence" value="ECO:0007669"/>
    <property type="project" value="UniProtKB-SubCell"/>
</dbReference>
<evidence type="ECO:0000256" key="1">
    <source>
        <dbReference type="ARBA" id="ARBA00004651"/>
    </source>
</evidence>
<keyword evidence="3 6" id="KW-0812">Transmembrane</keyword>
<feature type="transmembrane region" description="Helical" evidence="6">
    <location>
        <begin position="12"/>
        <end position="36"/>
    </location>
</feature>
<keyword evidence="8" id="KW-1185">Reference proteome</keyword>
<dbReference type="PANTHER" id="PTHR30250">
    <property type="entry name" value="PST FAMILY PREDICTED COLANIC ACID TRANSPORTER"/>
    <property type="match status" value="1"/>
</dbReference>
<keyword evidence="5 6" id="KW-0472">Membrane</keyword>
<dbReference type="PANTHER" id="PTHR30250:SF26">
    <property type="entry name" value="PSMA PROTEIN"/>
    <property type="match status" value="1"/>
</dbReference>
<gene>
    <name evidence="7" type="ORF">MOZ60_08065</name>
</gene>
<dbReference type="EMBL" id="JALBUR010000020">
    <property type="protein sequence ID" value="MDX8420050.1"/>
    <property type="molecule type" value="Genomic_DNA"/>
</dbReference>
<evidence type="ECO:0000256" key="5">
    <source>
        <dbReference type="ARBA" id="ARBA00023136"/>
    </source>
</evidence>
<evidence type="ECO:0000313" key="8">
    <source>
        <dbReference type="Proteomes" id="UP001286174"/>
    </source>
</evidence>
<evidence type="ECO:0000256" key="2">
    <source>
        <dbReference type="ARBA" id="ARBA00022475"/>
    </source>
</evidence>
<evidence type="ECO:0000256" key="6">
    <source>
        <dbReference type="SAM" id="Phobius"/>
    </source>
</evidence>
<comment type="subcellular location">
    <subcellularLocation>
        <location evidence="1">Cell membrane</location>
        <topology evidence="1">Multi-pass membrane protein</topology>
    </subcellularLocation>
</comment>
<feature type="transmembrane region" description="Helical" evidence="6">
    <location>
        <begin position="340"/>
        <end position="366"/>
    </location>
</feature>
<evidence type="ECO:0000313" key="7">
    <source>
        <dbReference type="EMBL" id="MDX8420050.1"/>
    </source>
</evidence>
<feature type="transmembrane region" description="Helical" evidence="6">
    <location>
        <begin position="92"/>
        <end position="112"/>
    </location>
</feature>
<feature type="transmembrane region" description="Helical" evidence="6">
    <location>
        <begin position="268"/>
        <end position="288"/>
    </location>
</feature>
<keyword evidence="2" id="KW-1003">Cell membrane</keyword>
<dbReference type="Proteomes" id="UP001286174">
    <property type="component" value="Unassembled WGS sequence"/>
</dbReference>